<dbReference type="InterPro" id="IPR050167">
    <property type="entry name" value="Ser_Thr_protein_kinase"/>
</dbReference>
<dbReference type="GO" id="GO:0005737">
    <property type="term" value="C:cytoplasm"/>
    <property type="evidence" value="ECO:0007669"/>
    <property type="project" value="TreeGrafter"/>
</dbReference>
<evidence type="ECO:0000259" key="1">
    <source>
        <dbReference type="PROSITE" id="PS50011"/>
    </source>
</evidence>
<dbReference type="OrthoDB" id="5979581at2759"/>
<keyword evidence="2" id="KW-0808">Transferase</keyword>
<dbReference type="Pfam" id="PF07714">
    <property type="entry name" value="PK_Tyr_Ser-Thr"/>
    <property type="match status" value="1"/>
</dbReference>
<dbReference type="GO" id="GO:0005524">
    <property type="term" value="F:ATP binding"/>
    <property type="evidence" value="ECO:0007669"/>
    <property type="project" value="InterPro"/>
</dbReference>
<dbReference type="PANTHER" id="PTHR23257:SF963">
    <property type="entry name" value="AT08303P"/>
    <property type="match status" value="1"/>
</dbReference>
<evidence type="ECO:0000313" key="2">
    <source>
        <dbReference type="EMBL" id="RIB08545.1"/>
    </source>
</evidence>
<dbReference type="EMBL" id="QKWP01001496">
    <property type="protein sequence ID" value="RIB08545.1"/>
    <property type="molecule type" value="Genomic_DNA"/>
</dbReference>
<keyword evidence="2" id="KW-0418">Kinase</keyword>
<dbReference type="InterPro" id="IPR001245">
    <property type="entry name" value="Ser-Thr/Tyr_kinase_cat_dom"/>
</dbReference>
<protein>
    <submittedName>
        <fullName evidence="2">Kinase-like domain-containing protein</fullName>
    </submittedName>
</protein>
<dbReference type="SUPFAM" id="SSF56112">
    <property type="entry name" value="Protein kinase-like (PK-like)"/>
    <property type="match status" value="1"/>
</dbReference>
<dbReference type="Proteomes" id="UP000266673">
    <property type="component" value="Unassembled WGS sequence"/>
</dbReference>
<dbReference type="AlphaFoldDB" id="A0A397UE19"/>
<proteinExistence type="predicted"/>
<accession>A0A397UE19</accession>
<dbReference type="GO" id="GO:0007165">
    <property type="term" value="P:signal transduction"/>
    <property type="evidence" value="ECO:0007669"/>
    <property type="project" value="TreeGrafter"/>
</dbReference>
<dbReference type="InterPro" id="IPR000719">
    <property type="entry name" value="Prot_kinase_dom"/>
</dbReference>
<name>A0A397UE19_9GLOM</name>
<dbReference type="GO" id="GO:0004672">
    <property type="term" value="F:protein kinase activity"/>
    <property type="evidence" value="ECO:0007669"/>
    <property type="project" value="InterPro"/>
</dbReference>
<dbReference type="PROSITE" id="PS50011">
    <property type="entry name" value="PROTEIN_KINASE_DOM"/>
    <property type="match status" value="1"/>
</dbReference>
<evidence type="ECO:0000313" key="3">
    <source>
        <dbReference type="Proteomes" id="UP000266673"/>
    </source>
</evidence>
<keyword evidence="3" id="KW-1185">Reference proteome</keyword>
<gene>
    <name evidence="2" type="ORF">C2G38_340587</name>
</gene>
<dbReference type="STRING" id="44941.A0A397UE19"/>
<sequence>MGSLRKNLCSVAEMEWKHRLTLLHNIASDLQIIHSQGLIHRDLHSGNILQDDLKSAYTCITDLGLAISTNKAPKEKGNGVNGILPYIAPEVLNGGHYTTASDIYSFGIIFWEILYGKTVSFNEALQQQLMIDISLNDLRPTIIEDTPQCYISLMKKCWDRKPMNRPSAVEICEIFTQWQSDENILLELKKSDEILKNVENTHIHSYSYGIYKDTNTNSDDNLKNTNQNELYELEIGDL</sequence>
<organism evidence="2 3">
    <name type="scientific">Gigaspora rosea</name>
    <dbReference type="NCBI Taxonomy" id="44941"/>
    <lineage>
        <taxon>Eukaryota</taxon>
        <taxon>Fungi</taxon>
        <taxon>Fungi incertae sedis</taxon>
        <taxon>Mucoromycota</taxon>
        <taxon>Glomeromycotina</taxon>
        <taxon>Glomeromycetes</taxon>
        <taxon>Diversisporales</taxon>
        <taxon>Gigasporaceae</taxon>
        <taxon>Gigaspora</taxon>
    </lineage>
</organism>
<dbReference type="Gene3D" id="1.10.510.10">
    <property type="entry name" value="Transferase(Phosphotransferase) domain 1"/>
    <property type="match status" value="1"/>
</dbReference>
<comment type="caution">
    <text evidence="2">The sequence shown here is derived from an EMBL/GenBank/DDBJ whole genome shotgun (WGS) entry which is preliminary data.</text>
</comment>
<dbReference type="PANTHER" id="PTHR23257">
    <property type="entry name" value="SERINE-THREONINE PROTEIN KINASE"/>
    <property type="match status" value="1"/>
</dbReference>
<dbReference type="PRINTS" id="PR00109">
    <property type="entry name" value="TYRKINASE"/>
</dbReference>
<dbReference type="InterPro" id="IPR011009">
    <property type="entry name" value="Kinase-like_dom_sf"/>
</dbReference>
<feature type="domain" description="Protein kinase" evidence="1">
    <location>
        <begin position="1"/>
        <end position="179"/>
    </location>
</feature>
<reference evidence="2 3" key="1">
    <citation type="submission" date="2018-06" db="EMBL/GenBank/DDBJ databases">
        <title>Comparative genomics reveals the genomic features of Rhizophagus irregularis, R. cerebriforme, R. diaphanum and Gigaspora rosea, and their symbiotic lifestyle signature.</title>
        <authorList>
            <person name="Morin E."/>
            <person name="San Clemente H."/>
            <person name="Chen E.C.H."/>
            <person name="De La Providencia I."/>
            <person name="Hainaut M."/>
            <person name="Kuo A."/>
            <person name="Kohler A."/>
            <person name="Murat C."/>
            <person name="Tang N."/>
            <person name="Roy S."/>
            <person name="Loubradou J."/>
            <person name="Henrissat B."/>
            <person name="Grigoriev I.V."/>
            <person name="Corradi N."/>
            <person name="Roux C."/>
            <person name="Martin F.M."/>
        </authorList>
    </citation>
    <scope>NUCLEOTIDE SEQUENCE [LARGE SCALE GENOMIC DNA]</scope>
    <source>
        <strain evidence="2 3">DAOM 194757</strain>
    </source>
</reference>